<name>A0A172Q0S0_9CAUD</name>
<dbReference type="SMR" id="A0A172Q0S0"/>
<protein>
    <submittedName>
        <fullName evidence="3">Chemical-damaging agent resistance protein C</fullName>
    </submittedName>
</protein>
<dbReference type="PANTHER" id="PTHR32097">
    <property type="entry name" value="CAMP-BINDING PROTEIN 1-RELATED"/>
    <property type="match status" value="1"/>
</dbReference>
<sequence length="203" mass="21971">MTTQHVIPLTKGVPIRLAKPDGSAVSLKSVHVGCGWDSARQSNVKHDLDLSFILLADSKSKNLVTQSDGNPGIVFYNLLKSACGSIVLDKDNRDGSGDGYDENGNLNLETLPPEIGCIMVLMSIHDEKNLGITFGQVENAYVDVNVDGMDSLKIDLTEDHAASKAVNVAEIYRHDGGWRVKKIDLGFDNGLEEVLQSYGAKTE</sequence>
<feature type="domain" description="TerD" evidence="2">
    <location>
        <begin position="7"/>
        <end position="198"/>
    </location>
</feature>
<evidence type="ECO:0000313" key="4">
    <source>
        <dbReference type="Proteomes" id="UP000225947"/>
    </source>
</evidence>
<evidence type="ECO:0000259" key="2">
    <source>
        <dbReference type="Pfam" id="PF02342"/>
    </source>
</evidence>
<dbReference type="EMBL" id="KU935715">
    <property type="protein sequence ID" value="AND75451.1"/>
    <property type="molecule type" value="Genomic_DNA"/>
</dbReference>
<dbReference type="CDD" id="cd06974">
    <property type="entry name" value="TerD_like"/>
    <property type="match status" value="1"/>
</dbReference>
<evidence type="ECO:0000256" key="1">
    <source>
        <dbReference type="ARBA" id="ARBA00008775"/>
    </source>
</evidence>
<evidence type="ECO:0000313" key="3">
    <source>
        <dbReference type="EMBL" id="AND75451.1"/>
    </source>
</evidence>
<dbReference type="InterPro" id="IPR051324">
    <property type="entry name" value="Stress/Tellurium_Resist"/>
</dbReference>
<proteinExistence type="inferred from homology"/>
<reference evidence="4" key="1">
    <citation type="submission" date="2016-03" db="EMBL/GenBank/DDBJ databases">
        <title>Characterization of Acinetobacter baumannii phage vB_AbaM_ME3.</title>
        <authorList>
            <person name="Buttimer C.T.H."/>
            <person name="Elbreki M."/>
            <person name="Coffey A."/>
        </authorList>
    </citation>
    <scope>NUCLEOTIDE SEQUENCE [LARGE SCALE GENOMIC DNA]</scope>
</reference>
<comment type="similarity">
    <text evidence="1">Belongs to the CAPAB/TerDEXZ family.</text>
</comment>
<dbReference type="Pfam" id="PF02342">
    <property type="entry name" value="TerD"/>
    <property type="match status" value="1"/>
</dbReference>
<dbReference type="Proteomes" id="UP000225947">
    <property type="component" value="Segment"/>
</dbReference>
<gene>
    <name evidence="3" type="ORF">ME3_290</name>
</gene>
<organism evidence="3 4">
    <name type="scientific">Acinetobacter phage vB_AbaM_ME3</name>
    <dbReference type="NCBI Taxonomy" id="1837876"/>
    <lineage>
        <taxon>Viruses</taxon>
        <taxon>Duplodnaviria</taxon>
        <taxon>Heunggongvirae</taxon>
        <taxon>Uroviricota</taxon>
        <taxon>Caudoviricetes</taxon>
        <taxon>Metrivirus</taxon>
        <taxon>Metrivirus ME3</taxon>
    </lineage>
</organism>
<dbReference type="InterPro" id="IPR003325">
    <property type="entry name" value="TerD"/>
</dbReference>
<keyword evidence="4" id="KW-1185">Reference proteome</keyword>
<dbReference type="Gene3D" id="2.60.60.30">
    <property type="entry name" value="sav2460 like domains"/>
    <property type="match status" value="1"/>
</dbReference>
<accession>A0A172Q0S0</accession>
<dbReference type="PANTHER" id="PTHR32097:SF4">
    <property type="entry name" value="GENERAL STRESS PROTEIN 16U"/>
    <property type="match status" value="1"/>
</dbReference>